<evidence type="ECO:0000313" key="3">
    <source>
        <dbReference type="Proteomes" id="UP000183496"/>
    </source>
</evidence>
<proteinExistence type="predicted"/>
<accession>A0AAJ4W761</accession>
<keyword evidence="1" id="KW-1133">Transmembrane helix</keyword>
<sequence length="62" mass="7490">MSNILELISCVILFFKKQIQLNIRLTGFVYMLLINVLLTNYHQYLDLLLMVHLVYKRFPFQI</sequence>
<dbReference type="AlphaFoldDB" id="A0AAJ4W761"/>
<feature type="transmembrane region" description="Helical" evidence="1">
    <location>
        <begin position="21"/>
        <end position="41"/>
    </location>
</feature>
<dbReference type="EMBL" id="FOFY01000027">
    <property type="protein sequence ID" value="SER68361.1"/>
    <property type="molecule type" value="Genomic_DNA"/>
</dbReference>
<reference evidence="2 3" key="1">
    <citation type="submission" date="2016-10" db="EMBL/GenBank/DDBJ databases">
        <authorList>
            <person name="Varghese N."/>
            <person name="Submissions S."/>
        </authorList>
    </citation>
    <scope>NUCLEOTIDE SEQUENCE [LARGE SCALE GENOMIC DNA]</scope>
    <source>
        <strain evidence="3">DSM 19823 / KCTC 23066 / CCTCC M 208030 / D25</strain>
    </source>
</reference>
<evidence type="ECO:0000256" key="1">
    <source>
        <dbReference type="SAM" id="Phobius"/>
    </source>
</evidence>
<keyword evidence="1" id="KW-0812">Transmembrane</keyword>
<keyword evidence="1" id="KW-0472">Membrane</keyword>
<protein>
    <submittedName>
        <fullName evidence="2">Uncharacterized protein</fullName>
    </submittedName>
</protein>
<evidence type="ECO:0000313" key="2">
    <source>
        <dbReference type="EMBL" id="SER68361.1"/>
    </source>
</evidence>
<comment type="caution">
    <text evidence="2">The sequence shown here is derived from an EMBL/GenBank/DDBJ whole genome shotgun (WGS) entry which is preliminary data.</text>
</comment>
<name>A0AAJ4W761_MYRPR</name>
<gene>
    <name evidence="2" type="ORF">SAMN04488089_12710</name>
</gene>
<dbReference type="Proteomes" id="UP000183496">
    <property type="component" value="Unassembled WGS sequence"/>
</dbReference>
<keyword evidence="3" id="KW-1185">Reference proteome</keyword>
<organism evidence="2 3">
    <name type="scientific">Myroides profundi</name>
    <dbReference type="NCBI Taxonomy" id="480520"/>
    <lineage>
        <taxon>Bacteria</taxon>
        <taxon>Pseudomonadati</taxon>
        <taxon>Bacteroidota</taxon>
        <taxon>Flavobacteriia</taxon>
        <taxon>Flavobacteriales</taxon>
        <taxon>Flavobacteriaceae</taxon>
        <taxon>Myroides</taxon>
    </lineage>
</organism>